<evidence type="ECO:0000256" key="10">
    <source>
        <dbReference type="ARBA" id="ARBA00023228"/>
    </source>
</evidence>
<dbReference type="InterPro" id="IPR015883">
    <property type="entry name" value="Glyco_hydro_20_cat"/>
</dbReference>
<dbReference type="PRINTS" id="PR00738">
    <property type="entry name" value="GLHYDRLASE20"/>
</dbReference>
<evidence type="ECO:0000256" key="11">
    <source>
        <dbReference type="ARBA" id="ARBA00023295"/>
    </source>
</evidence>
<dbReference type="STRING" id="6198.A0A074ZPL5"/>
<reference evidence="21 22" key="1">
    <citation type="submission" date="2013-11" db="EMBL/GenBank/DDBJ databases">
        <title>Opisthorchis viverrini - life in the bile duct.</title>
        <authorList>
            <person name="Young N.D."/>
            <person name="Nagarajan N."/>
            <person name="Lin S.J."/>
            <person name="Korhonen P.K."/>
            <person name="Jex A.R."/>
            <person name="Hall R.S."/>
            <person name="Safavi-Hemami H."/>
            <person name="Kaewkong W."/>
            <person name="Bertrand D."/>
            <person name="Gao S."/>
            <person name="Seet Q."/>
            <person name="Wongkham S."/>
            <person name="Teh B.T."/>
            <person name="Wongkham C."/>
            <person name="Intapan P.M."/>
            <person name="Maleewong W."/>
            <person name="Yang X."/>
            <person name="Hu M."/>
            <person name="Wang Z."/>
            <person name="Hofmann A."/>
            <person name="Sternberg P.W."/>
            <person name="Tan P."/>
            <person name="Wang J."/>
            <person name="Gasser R.B."/>
        </authorList>
    </citation>
    <scope>NUCLEOTIDE SEQUENCE [LARGE SCALE GENOMIC DNA]</scope>
</reference>
<evidence type="ECO:0000256" key="17">
    <source>
        <dbReference type="PIRSR" id="PIRSR625705-1"/>
    </source>
</evidence>
<dbReference type="Proteomes" id="UP000054324">
    <property type="component" value="Unassembled WGS sequence"/>
</dbReference>
<dbReference type="GO" id="GO:0030203">
    <property type="term" value="P:glycosaminoglycan metabolic process"/>
    <property type="evidence" value="ECO:0007669"/>
    <property type="project" value="TreeGrafter"/>
</dbReference>
<feature type="domain" description="Beta-hexosaminidase eukaryotic type N-terminal" evidence="20">
    <location>
        <begin position="537"/>
        <end position="654"/>
    </location>
</feature>
<sequence length="1034" mass="118724">MWTRLFVIVCILWSVSCLVPKPENQIIGEEDYALGEGLEVQHNYTDCPILDDAWKRFTNRLLGRQLPVEGENPPVARIKYVNIDIQSGCSETKSLLWPRNGANESCRFKVFFVMYHEDSVKISKEAIYINAEEIWGTLYALETVAQLLRRTHNGQVCFVCANLIIIKSQDIIDKPKFPHRGFLIDSSRHFLPVTNILQFLDAMAMVKMNVLHWHIVDDQSFPFVSCKFPNLSAKGSYDPVHYVYSRDDVSRILDYARRRGIRVMPEFDTPGHTYSWGEGDRKLLTPCYSEGVPDGTYGPMNPAESYTYEFLVDLFEEVTKVFPEQMFHLGGDEVPYDCWASNPGVQEVMIHLGFGKDYRRLQTYYTEQVINLVHKITEGHKTVVPVVWQEVFDQGLRTHKDTIIQVWKDGWKAEMNNVTAAGYSVLLSSCWYLDYISYGSDWYKYYDCDPTDFGGSPKQIARVQGGEACLWGEHVDETNLFSRAWPRGVPVAERLWSTGTLSKGEFAHRLDDLRCQMVKMWIRCFITTCVLCSVNCLVPKPERQTLGEETYAVDDRIDVQHSYPDCLILDDAWERFSGRLLDRQLPVDEESHPVATIKHVKITMLSGCNEKKKVLWPTSGANESYAVCISNDTISIKSEEIWGTLHALETVAQLIRRNQDGLRVIRGQVISDKPRFGFRGFLIDTSRHYLPLLTIFQFLDAMAMVKMNVLHWHVVDDQSFPFVSHRFPSLSGKGSFDPVHYVYSRDDVNQILDYARRRGIRVMPEFDTPGHTKSWGLGYPKLLTPCYSGGSPDGQRGPIHPAQLYSYKFLIHLFEEISTVFPEQLVHLGGDEVPYDCWASNPDIQKFMEQMHFGKNYSLLQTYYMEQIISLIKKINQQKTAVVPVVWQEVFDQGLRTHNDTLIHVWKGDWQSEVKRITSAGFPVLVSSCWYLSRISYGVDWHQYYQCDPTDFGGNPEEVARIQGGEACMWGEYVDETNIFSRSWPRGVAVAERLWSHGKLSAVEFAGRLNDIRCQMVHRGWNAQPANGPGFCPI</sequence>
<evidence type="ECO:0000313" key="22">
    <source>
        <dbReference type="Proteomes" id="UP000054324"/>
    </source>
</evidence>
<evidence type="ECO:0000256" key="3">
    <source>
        <dbReference type="ARBA" id="ARBA00006285"/>
    </source>
</evidence>
<dbReference type="FunFam" id="3.20.20.80:FF:000049">
    <property type="entry name" value="Beta-hexosaminidase A"/>
    <property type="match status" value="2"/>
</dbReference>
<dbReference type="GO" id="GO:0005975">
    <property type="term" value="P:carbohydrate metabolic process"/>
    <property type="evidence" value="ECO:0007669"/>
    <property type="project" value="InterPro"/>
</dbReference>
<evidence type="ECO:0000259" key="20">
    <source>
        <dbReference type="Pfam" id="PF14845"/>
    </source>
</evidence>
<gene>
    <name evidence="21" type="ORF">T265_05296</name>
</gene>
<evidence type="ECO:0000256" key="15">
    <source>
        <dbReference type="ARBA" id="ARBA00047301"/>
    </source>
</evidence>
<evidence type="ECO:0000313" key="21">
    <source>
        <dbReference type="EMBL" id="KER27742.1"/>
    </source>
</evidence>
<keyword evidence="22" id="KW-1185">Reference proteome</keyword>
<dbReference type="InterPro" id="IPR029018">
    <property type="entry name" value="Hex-like_dom2"/>
</dbReference>
<evidence type="ECO:0000256" key="12">
    <source>
        <dbReference type="ARBA" id="ARBA00023505"/>
    </source>
</evidence>
<dbReference type="OrthoDB" id="428480at2759"/>
<dbReference type="EMBL" id="KL596716">
    <property type="protein sequence ID" value="KER27742.1"/>
    <property type="molecule type" value="Genomic_DNA"/>
</dbReference>
<dbReference type="Gene3D" id="3.20.20.80">
    <property type="entry name" value="Glycosidases"/>
    <property type="match status" value="2"/>
</dbReference>
<feature type="chain" id="PRO_5001705491" description="beta-N-acetylhexosaminidase" evidence="18">
    <location>
        <begin position="18"/>
        <end position="1034"/>
    </location>
</feature>
<evidence type="ECO:0000259" key="19">
    <source>
        <dbReference type="Pfam" id="PF00728"/>
    </source>
</evidence>
<comment type="catalytic activity">
    <reaction evidence="15">
        <text>N-acetyl-beta-D-galactosaminyl-(1-&gt;4)-beta-D-3-sulfogalactosyl-(1-&gt;4)-beta-D-glucosyl-(1&lt;-&gt;1')-ceramide + H2O = a beta-D-3-sulfogalactosyl-(1-&gt;4)-beta-D-glucosyl-(1&lt;-&gt;1')-ceramide + N-acetyl-beta-D-galactosamine</text>
        <dbReference type="Rhea" id="RHEA:48276"/>
        <dbReference type="ChEBI" id="CHEBI:15377"/>
        <dbReference type="ChEBI" id="CHEBI:28497"/>
        <dbReference type="ChEBI" id="CHEBI:90163"/>
        <dbReference type="ChEBI" id="CHEBI:90164"/>
    </reaction>
    <physiologicalReaction direction="left-to-right" evidence="15">
        <dbReference type="Rhea" id="RHEA:48277"/>
    </physiologicalReaction>
</comment>
<keyword evidence="10" id="KW-0458">Lysosome</keyword>
<organism evidence="21 22">
    <name type="scientific">Opisthorchis viverrini</name>
    <name type="common">Southeast Asian liver fluke</name>
    <dbReference type="NCBI Taxonomy" id="6198"/>
    <lineage>
        <taxon>Eukaryota</taxon>
        <taxon>Metazoa</taxon>
        <taxon>Spiralia</taxon>
        <taxon>Lophotrochozoa</taxon>
        <taxon>Platyhelminthes</taxon>
        <taxon>Trematoda</taxon>
        <taxon>Digenea</taxon>
        <taxon>Opisthorchiida</taxon>
        <taxon>Opisthorchiata</taxon>
        <taxon>Opisthorchiidae</taxon>
        <taxon>Opisthorchis</taxon>
    </lineage>
</organism>
<feature type="active site" description="Proton donor" evidence="17">
    <location>
        <position position="832"/>
    </location>
</feature>
<dbReference type="PANTHER" id="PTHR22600:SF21">
    <property type="entry name" value="BETA-HEXOSAMINIDASE A"/>
    <property type="match status" value="1"/>
</dbReference>
<dbReference type="PANTHER" id="PTHR22600">
    <property type="entry name" value="BETA-HEXOSAMINIDASE"/>
    <property type="match status" value="1"/>
</dbReference>
<proteinExistence type="inferred from homology"/>
<feature type="domain" description="Glycoside hydrolase family 20 catalytic" evidence="19">
    <location>
        <begin position="177"/>
        <end position="498"/>
    </location>
</feature>
<comment type="catalytic activity">
    <reaction evidence="14">
        <text>a ganglioside GM2 + H2O = a ganglioside GM3 + N-acetyl-beta-D-galactosamine</text>
        <dbReference type="Rhea" id="RHEA:47968"/>
        <dbReference type="ChEBI" id="CHEBI:15377"/>
        <dbReference type="ChEBI" id="CHEBI:28497"/>
        <dbReference type="ChEBI" id="CHEBI:79210"/>
        <dbReference type="ChEBI" id="CHEBI:79218"/>
    </reaction>
    <physiologicalReaction direction="left-to-right" evidence="14">
        <dbReference type="Rhea" id="RHEA:47969"/>
    </physiologicalReaction>
</comment>
<dbReference type="InterPro" id="IPR025705">
    <property type="entry name" value="Beta_hexosaminidase_sua/sub"/>
</dbReference>
<name>A0A074ZPL5_OPIVI</name>
<evidence type="ECO:0000256" key="7">
    <source>
        <dbReference type="ARBA" id="ARBA00023098"/>
    </source>
</evidence>
<dbReference type="Gene3D" id="3.30.379.10">
    <property type="entry name" value="Chitobiase/beta-hexosaminidase domain 2-like"/>
    <property type="match status" value="2"/>
</dbReference>
<dbReference type="Pfam" id="PF14845">
    <property type="entry name" value="Glycohydro_20b2"/>
    <property type="match status" value="1"/>
</dbReference>
<comment type="subcellular location">
    <subcellularLocation>
        <location evidence="2">Lysosome</location>
    </subcellularLocation>
</comment>
<evidence type="ECO:0000256" key="14">
    <source>
        <dbReference type="ARBA" id="ARBA00043827"/>
    </source>
</evidence>
<protein>
    <recommendedName>
        <fullName evidence="4">beta-N-acetylhexosaminidase</fullName>
        <ecNumber evidence="4">3.2.1.52</ecNumber>
    </recommendedName>
</protein>
<dbReference type="KEGG" id="ovi:T265_05296"/>
<dbReference type="GO" id="GO:0016020">
    <property type="term" value="C:membrane"/>
    <property type="evidence" value="ECO:0007669"/>
    <property type="project" value="TreeGrafter"/>
</dbReference>
<dbReference type="GO" id="GO:0004563">
    <property type="term" value="F:beta-N-acetylhexosaminidase activity"/>
    <property type="evidence" value="ECO:0007669"/>
    <property type="project" value="UniProtKB-EC"/>
</dbReference>
<dbReference type="InterPro" id="IPR029019">
    <property type="entry name" value="HEX_eukaryotic_N"/>
</dbReference>
<evidence type="ECO:0000256" key="1">
    <source>
        <dbReference type="ARBA" id="ARBA00001231"/>
    </source>
</evidence>
<evidence type="ECO:0000256" key="6">
    <source>
        <dbReference type="ARBA" id="ARBA00022801"/>
    </source>
</evidence>
<dbReference type="SUPFAM" id="SSF51445">
    <property type="entry name" value="(Trans)glycosidases"/>
    <property type="match status" value="2"/>
</dbReference>
<dbReference type="Pfam" id="PF00728">
    <property type="entry name" value="Glyco_hydro_20"/>
    <property type="match status" value="2"/>
</dbReference>
<evidence type="ECO:0000256" key="18">
    <source>
        <dbReference type="SAM" id="SignalP"/>
    </source>
</evidence>
<evidence type="ECO:0000256" key="5">
    <source>
        <dbReference type="ARBA" id="ARBA00022729"/>
    </source>
</evidence>
<dbReference type="GO" id="GO:0006689">
    <property type="term" value="P:ganglioside catabolic process"/>
    <property type="evidence" value="ECO:0007669"/>
    <property type="project" value="TreeGrafter"/>
</dbReference>
<comment type="similarity">
    <text evidence="3">Belongs to the glycosyl hydrolase 20 family.</text>
</comment>
<keyword evidence="11" id="KW-0326">Glycosidase</keyword>
<keyword evidence="7" id="KW-0443">Lipid metabolism</keyword>
<feature type="domain" description="Glycoside hydrolase family 20 catalytic" evidence="19">
    <location>
        <begin position="676"/>
        <end position="997"/>
    </location>
</feature>
<evidence type="ECO:0000256" key="8">
    <source>
        <dbReference type="ARBA" id="ARBA00023157"/>
    </source>
</evidence>
<dbReference type="PROSITE" id="PS51257">
    <property type="entry name" value="PROKAR_LIPOPROTEIN"/>
    <property type="match status" value="1"/>
</dbReference>
<dbReference type="AlphaFoldDB" id="A0A074ZPL5"/>
<dbReference type="RefSeq" id="XP_009168535.1">
    <property type="nucleotide sequence ID" value="XM_009170271.1"/>
</dbReference>
<dbReference type="InterPro" id="IPR017853">
    <property type="entry name" value="GH"/>
</dbReference>
<keyword evidence="5 18" id="KW-0732">Signal</keyword>
<evidence type="ECO:0000256" key="13">
    <source>
        <dbReference type="ARBA" id="ARBA00043767"/>
    </source>
</evidence>
<feature type="signal peptide" evidence="18">
    <location>
        <begin position="1"/>
        <end position="17"/>
    </location>
</feature>
<evidence type="ECO:0000256" key="4">
    <source>
        <dbReference type="ARBA" id="ARBA00012663"/>
    </source>
</evidence>
<accession>A0A074ZPL5</accession>
<comment type="catalytic activity">
    <reaction evidence="13">
        <text>a ganglioside GM2 (d18:1(4E)) + H2O = a ganglioside GM3 (d18:1(4E)) + N-acetyl-beta-D-galactosamine</text>
        <dbReference type="Rhea" id="RHEA:47940"/>
        <dbReference type="ChEBI" id="CHEBI:15377"/>
        <dbReference type="ChEBI" id="CHEBI:28497"/>
        <dbReference type="ChEBI" id="CHEBI:60065"/>
        <dbReference type="ChEBI" id="CHEBI:71502"/>
    </reaction>
    <physiologicalReaction direction="left-to-right" evidence="13">
        <dbReference type="Rhea" id="RHEA:47941"/>
    </physiologicalReaction>
</comment>
<keyword evidence="9" id="KW-0325">Glycoprotein</keyword>
<evidence type="ECO:0000256" key="16">
    <source>
        <dbReference type="ARBA" id="ARBA00049464"/>
    </source>
</evidence>
<dbReference type="EC" id="3.2.1.52" evidence="4"/>
<comment type="catalytic activity">
    <reaction evidence="16">
        <text>N-acetyl-beta-D-6-sulfogalactosaminyl-(1-&gt;4)-alpha-L-iduronyl-(1-&gt;3)-N-acetyl-D-6-sulfogalactosamine + H2O = alpha-L-iduronyl-(1-&gt;3)-N-acetyl-D-6-sulfogalactosamine + N-acetyl-D-6-sulfogalactosamine</text>
        <dbReference type="Rhea" id="RHEA:64384"/>
        <dbReference type="ChEBI" id="CHEBI:15377"/>
        <dbReference type="ChEBI" id="CHEBI:152567"/>
        <dbReference type="ChEBI" id="CHEBI:152568"/>
        <dbReference type="ChEBI" id="CHEBI:153064"/>
    </reaction>
    <physiologicalReaction direction="left-to-right" evidence="16">
        <dbReference type="Rhea" id="RHEA:64385"/>
    </physiologicalReaction>
</comment>
<keyword evidence="6" id="KW-0378">Hydrolase</keyword>
<dbReference type="CDD" id="cd06562">
    <property type="entry name" value="GH20_HexA_HexB-like"/>
    <property type="match status" value="2"/>
</dbReference>
<evidence type="ECO:0000256" key="9">
    <source>
        <dbReference type="ARBA" id="ARBA00023180"/>
    </source>
</evidence>
<dbReference type="GeneID" id="20319478"/>
<keyword evidence="8" id="KW-1015">Disulfide bond</keyword>
<comment type="catalytic activity">
    <reaction evidence="12">
        <text>beta-D-GalNAc-(1-&gt;4)-alpha-L-IdoA-(1-&gt;3)-beta-D-GalNAc-4-sulfate-(1-&gt;4)-alpha-L-IdoA-(1-&gt;3)-D-GalNAc-4-sulfate + H2O = alpha-L-IdoA-(1-&gt;3)-beta-D-GalNAc-4-sulfate-(1-&gt;4)-alpha-L-IdoA-(1-&gt;3)-D-GalNAc-4-sulfate + N-acetyl-D-galactosamine</text>
        <dbReference type="Rhea" id="RHEA:64372"/>
        <dbReference type="ChEBI" id="CHEBI:15377"/>
        <dbReference type="ChEBI" id="CHEBI:28037"/>
        <dbReference type="ChEBI" id="CHEBI:152565"/>
        <dbReference type="ChEBI" id="CHEBI:152566"/>
    </reaction>
    <physiologicalReaction direction="left-to-right" evidence="12">
        <dbReference type="Rhea" id="RHEA:64373"/>
    </physiologicalReaction>
</comment>
<dbReference type="CTD" id="20319478"/>
<dbReference type="SUPFAM" id="SSF55545">
    <property type="entry name" value="beta-N-acetylhexosaminidase-like domain"/>
    <property type="match status" value="2"/>
</dbReference>
<evidence type="ECO:0000256" key="2">
    <source>
        <dbReference type="ARBA" id="ARBA00004371"/>
    </source>
</evidence>
<dbReference type="GO" id="GO:0005764">
    <property type="term" value="C:lysosome"/>
    <property type="evidence" value="ECO:0007669"/>
    <property type="project" value="UniProtKB-SubCell"/>
</dbReference>
<comment type="catalytic activity">
    <reaction evidence="1">
        <text>Hydrolysis of terminal non-reducing N-acetyl-D-hexosamine residues in N-acetyl-beta-D-hexosaminides.</text>
        <dbReference type="EC" id="3.2.1.52"/>
    </reaction>
</comment>